<dbReference type="SUPFAM" id="SSF56601">
    <property type="entry name" value="beta-lactamase/transpeptidase-like"/>
    <property type="match status" value="1"/>
</dbReference>
<dbReference type="PANTHER" id="PTHR43283:SF14">
    <property type="entry name" value="BLL8153 PROTEIN"/>
    <property type="match status" value="1"/>
</dbReference>
<dbReference type="Pfam" id="PF00144">
    <property type="entry name" value="Beta-lactamase"/>
    <property type="match status" value="1"/>
</dbReference>
<evidence type="ECO:0000313" key="3">
    <source>
        <dbReference type="Proteomes" id="UP000319722"/>
    </source>
</evidence>
<dbReference type="InterPro" id="IPR012338">
    <property type="entry name" value="Beta-lactam/transpept-like"/>
</dbReference>
<evidence type="ECO:0000259" key="1">
    <source>
        <dbReference type="Pfam" id="PF00144"/>
    </source>
</evidence>
<dbReference type="Proteomes" id="UP000319722">
    <property type="component" value="Unassembled WGS sequence"/>
</dbReference>
<protein>
    <recommendedName>
        <fullName evidence="1">Beta-lactamase-related domain-containing protein</fullName>
    </recommendedName>
</protein>
<dbReference type="Gene3D" id="3.40.710.10">
    <property type="entry name" value="DD-peptidase/beta-lactamase superfamily"/>
    <property type="match status" value="1"/>
</dbReference>
<gene>
    <name evidence="2" type="ORF">FB547_1317</name>
</gene>
<dbReference type="EMBL" id="VIVL01000031">
    <property type="protein sequence ID" value="TWD72369.1"/>
    <property type="molecule type" value="Genomic_DNA"/>
</dbReference>
<dbReference type="InterPro" id="IPR050789">
    <property type="entry name" value="Diverse_Enzym_Activities"/>
</dbReference>
<name>A0A561B0I2_9BURK</name>
<accession>A0A561B0I2</accession>
<dbReference type="AlphaFoldDB" id="A0A561B0I2"/>
<evidence type="ECO:0000313" key="2">
    <source>
        <dbReference type="EMBL" id="TWD72369.1"/>
    </source>
</evidence>
<comment type="caution">
    <text evidence="2">The sequence shown here is derived from an EMBL/GenBank/DDBJ whole genome shotgun (WGS) entry which is preliminary data.</text>
</comment>
<feature type="domain" description="Beta-lactamase-related" evidence="1">
    <location>
        <begin position="121"/>
        <end position="400"/>
    </location>
</feature>
<sequence>MLIAACGGGGGSGGGGAALPIVGIPPANGGAPNPDDGNPSGYPHASEPIGTVRQIYDGALSPDLAVNTYRNIDRLFPTRTIEPGATSSALPSAASRLTQVSFMVGAATYSLAEFMSVNRVAGLLILKDGKIANETYQYGNTQRTRWMSMSVAKSITSTLIGAAVKDGYIASIDDQVIKYVPRLAGSAYDGVTVRNVMMMASGARWNETYTDPNSDRRQLLEAQISQKPGSAMDLMSKLPRAAAPGSVYNYSTGETQVAGEIVYNAVKKPLAQYLSEKIWSKVGMEAQANWWLDSPGGVEIGGSGISATLRDYGRFGLFVMNDGMAAGQQVVPTWWIAEAGTPKVLTGGNPINYGYLWWIPSSGPSAADGAFYANGIMGQQIYINRKEKVVIVVWGAQTDPAGNGTLPVVPFFDAVVAALK</sequence>
<reference evidence="2 3" key="1">
    <citation type="submission" date="2019-06" db="EMBL/GenBank/DDBJ databases">
        <title>Sorghum-associated microbial communities from plants grown in Nebraska, USA.</title>
        <authorList>
            <person name="Schachtman D."/>
        </authorList>
    </citation>
    <scope>NUCLEOTIDE SEQUENCE [LARGE SCALE GENOMIC DNA]</scope>
    <source>
        <strain evidence="2 3">T529</strain>
    </source>
</reference>
<dbReference type="PANTHER" id="PTHR43283">
    <property type="entry name" value="BETA-LACTAMASE-RELATED"/>
    <property type="match status" value="1"/>
</dbReference>
<organism evidence="2 3">
    <name type="scientific">Variovorax beijingensis</name>
    <dbReference type="NCBI Taxonomy" id="2496117"/>
    <lineage>
        <taxon>Bacteria</taxon>
        <taxon>Pseudomonadati</taxon>
        <taxon>Pseudomonadota</taxon>
        <taxon>Betaproteobacteria</taxon>
        <taxon>Burkholderiales</taxon>
        <taxon>Comamonadaceae</taxon>
        <taxon>Variovorax</taxon>
    </lineage>
</organism>
<proteinExistence type="predicted"/>
<dbReference type="InterPro" id="IPR001466">
    <property type="entry name" value="Beta-lactam-related"/>
</dbReference>